<feature type="region of interest" description="Disordered" evidence="1">
    <location>
        <begin position="163"/>
        <end position="187"/>
    </location>
</feature>
<evidence type="ECO:0000259" key="2">
    <source>
        <dbReference type="PROSITE" id="PS50994"/>
    </source>
</evidence>
<dbReference type="Gene3D" id="3.30.420.10">
    <property type="entry name" value="Ribonuclease H-like superfamily/Ribonuclease H"/>
    <property type="match status" value="1"/>
</dbReference>
<dbReference type="SUPFAM" id="SSF56672">
    <property type="entry name" value="DNA/RNA polymerases"/>
    <property type="match status" value="1"/>
</dbReference>
<dbReference type="PROSITE" id="PS50994">
    <property type="entry name" value="INTEGRASE"/>
    <property type="match status" value="1"/>
</dbReference>
<dbReference type="InterPro" id="IPR056924">
    <property type="entry name" value="SH3_Tf2-1"/>
</dbReference>
<dbReference type="PANTHER" id="PTHR34072">
    <property type="entry name" value="ENZYMATIC POLYPROTEIN-RELATED"/>
    <property type="match status" value="1"/>
</dbReference>
<feature type="domain" description="Integrase catalytic" evidence="2">
    <location>
        <begin position="110"/>
        <end position="328"/>
    </location>
</feature>
<comment type="caution">
    <text evidence="3">The sequence shown here is derived from an EMBL/GenBank/DDBJ whole genome shotgun (WGS) entry which is preliminary data.</text>
</comment>
<dbReference type="InterPro" id="IPR043502">
    <property type="entry name" value="DNA/RNA_pol_sf"/>
</dbReference>
<dbReference type="CDD" id="cd09274">
    <property type="entry name" value="RNase_HI_RT_Ty3"/>
    <property type="match status" value="1"/>
</dbReference>
<dbReference type="PANTHER" id="PTHR34072:SF52">
    <property type="entry name" value="RIBONUCLEASE H"/>
    <property type="match status" value="1"/>
</dbReference>
<dbReference type="InterPro" id="IPR036397">
    <property type="entry name" value="RNaseH_sf"/>
</dbReference>
<gene>
    <name evidence="3" type="ORF">Tci_012171</name>
</gene>
<accession>A0A6L2JT82</accession>
<dbReference type="GO" id="GO:0015074">
    <property type="term" value="P:DNA integration"/>
    <property type="evidence" value="ECO:0007669"/>
    <property type="project" value="InterPro"/>
</dbReference>
<dbReference type="SUPFAM" id="SSF53098">
    <property type="entry name" value="Ribonuclease H-like"/>
    <property type="match status" value="1"/>
</dbReference>
<dbReference type="Gene3D" id="3.30.70.270">
    <property type="match status" value="1"/>
</dbReference>
<name>A0A6L2JT82_TANCI</name>
<dbReference type="GO" id="GO:0003964">
    <property type="term" value="F:RNA-directed DNA polymerase activity"/>
    <property type="evidence" value="ECO:0007669"/>
    <property type="project" value="UniProtKB-KW"/>
</dbReference>
<dbReference type="EMBL" id="BKCJ010001271">
    <property type="protein sequence ID" value="GEU40193.1"/>
    <property type="molecule type" value="Genomic_DNA"/>
</dbReference>
<feature type="compositionally biased region" description="Basic and acidic residues" evidence="1">
    <location>
        <begin position="175"/>
        <end position="187"/>
    </location>
</feature>
<dbReference type="Pfam" id="PF24626">
    <property type="entry name" value="SH3_Tf2-1"/>
    <property type="match status" value="1"/>
</dbReference>
<evidence type="ECO:0000313" key="3">
    <source>
        <dbReference type="EMBL" id="GEU40193.1"/>
    </source>
</evidence>
<proteinExistence type="predicted"/>
<protein>
    <submittedName>
        <fullName evidence="3">Putative reverse transcriptase domain-containing protein</fullName>
    </submittedName>
</protein>
<keyword evidence="3" id="KW-0695">RNA-directed DNA polymerase</keyword>
<dbReference type="InterPro" id="IPR041577">
    <property type="entry name" value="RT_RNaseH_2"/>
</dbReference>
<keyword evidence="3" id="KW-0548">Nucleotidyltransferase</keyword>
<sequence length="419" mass="48366">MTKLTQKKVKFDWGDKQEAAFQIIKQKLCSAPILALPEGSEEFVVYCDASIKGLGAVLMQREKVIAYGLRQLKVHEKNYTTHDLELGAVKELNMRQRHWLELLSDYDCEIRHHPGKANAVADALNRKERIKPLQVRALVMTIHLDILRQILEAQTKAMKPENLKSEGMGGMLIENSKDPEKPRKEKLEPRVDGTLCLNNRISITCDHDPRFTSNFWKAFQKAMGTQLDMSMAYHPETDGQSERTIQTLEDIYHASIKATPFEALYGRKCRSPVCWAEVRDAQLSCPELIHETTEKIVQIKQRIQAARDRQKSYADVRRKPLEFQVSPWKRVVRFGKRGKLKPRCIGLFKVLAKVGTVAYRLELPEQLSRVHSTFHVSNLKKCLSDEPLEISLDEVRIDDKLRFVEEPLEVMDREVKRLK</sequence>
<dbReference type="InterPro" id="IPR043128">
    <property type="entry name" value="Rev_trsase/Diguanyl_cyclase"/>
</dbReference>
<reference evidence="3" key="1">
    <citation type="journal article" date="2019" name="Sci. Rep.">
        <title>Draft genome of Tanacetum cinerariifolium, the natural source of mosquito coil.</title>
        <authorList>
            <person name="Yamashiro T."/>
            <person name="Shiraishi A."/>
            <person name="Satake H."/>
            <person name="Nakayama K."/>
        </authorList>
    </citation>
    <scope>NUCLEOTIDE SEQUENCE</scope>
</reference>
<dbReference type="InterPro" id="IPR001584">
    <property type="entry name" value="Integrase_cat-core"/>
</dbReference>
<evidence type="ECO:0000256" key="1">
    <source>
        <dbReference type="SAM" id="MobiDB-lite"/>
    </source>
</evidence>
<organism evidence="3">
    <name type="scientific">Tanacetum cinerariifolium</name>
    <name type="common">Dalmatian daisy</name>
    <name type="synonym">Chrysanthemum cinerariifolium</name>
    <dbReference type="NCBI Taxonomy" id="118510"/>
    <lineage>
        <taxon>Eukaryota</taxon>
        <taxon>Viridiplantae</taxon>
        <taxon>Streptophyta</taxon>
        <taxon>Embryophyta</taxon>
        <taxon>Tracheophyta</taxon>
        <taxon>Spermatophyta</taxon>
        <taxon>Magnoliopsida</taxon>
        <taxon>eudicotyledons</taxon>
        <taxon>Gunneridae</taxon>
        <taxon>Pentapetalae</taxon>
        <taxon>asterids</taxon>
        <taxon>campanulids</taxon>
        <taxon>Asterales</taxon>
        <taxon>Asteraceae</taxon>
        <taxon>Asteroideae</taxon>
        <taxon>Anthemideae</taxon>
        <taxon>Anthemidinae</taxon>
        <taxon>Tanacetum</taxon>
    </lineage>
</organism>
<dbReference type="Pfam" id="PF17919">
    <property type="entry name" value="RT_RNaseH_2"/>
    <property type="match status" value="1"/>
</dbReference>
<keyword evidence="3" id="KW-0808">Transferase</keyword>
<dbReference type="InterPro" id="IPR012337">
    <property type="entry name" value="RNaseH-like_sf"/>
</dbReference>
<dbReference type="AlphaFoldDB" id="A0A6L2JT82"/>
<dbReference type="GO" id="GO:0003676">
    <property type="term" value="F:nucleic acid binding"/>
    <property type="evidence" value="ECO:0007669"/>
    <property type="project" value="InterPro"/>
</dbReference>